<evidence type="ECO:0000256" key="11">
    <source>
        <dbReference type="ARBA" id="ARBA00023136"/>
    </source>
</evidence>
<keyword evidence="11 12" id="KW-0472">Membrane</keyword>
<evidence type="ECO:0000256" key="4">
    <source>
        <dbReference type="ARBA" id="ARBA00022670"/>
    </source>
</evidence>
<organism evidence="14 15">
    <name type="scientific">Candidatus Borkfalkia avicola</name>
    <dbReference type="NCBI Taxonomy" id="2838503"/>
    <lineage>
        <taxon>Bacteria</taxon>
        <taxon>Bacillati</taxon>
        <taxon>Bacillota</taxon>
        <taxon>Clostridia</taxon>
        <taxon>Christensenellales</taxon>
        <taxon>Christensenellaceae</taxon>
        <taxon>Candidatus Borkfalkia</taxon>
    </lineage>
</organism>
<dbReference type="Pfam" id="PF02163">
    <property type="entry name" value="Peptidase_M50"/>
    <property type="match status" value="1"/>
</dbReference>
<comment type="similarity">
    <text evidence="3">Belongs to the peptidase M50B family.</text>
</comment>
<reference evidence="14" key="2">
    <citation type="submission" date="2021-04" db="EMBL/GenBank/DDBJ databases">
        <authorList>
            <person name="Gilroy R."/>
        </authorList>
    </citation>
    <scope>NUCLEOTIDE SEQUENCE</scope>
    <source>
        <strain evidence="14">CHK192-19661</strain>
    </source>
</reference>
<evidence type="ECO:0000256" key="1">
    <source>
        <dbReference type="ARBA" id="ARBA00001947"/>
    </source>
</evidence>
<keyword evidence="9 12" id="KW-1133">Transmembrane helix</keyword>
<accession>A0A9D2IIE9</accession>
<dbReference type="InterPro" id="IPR008915">
    <property type="entry name" value="Peptidase_M50"/>
</dbReference>
<dbReference type="GO" id="GO:0006508">
    <property type="term" value="P:proteolysis"/>
    <property type="evidence" value="ECO:0007669"/>
    <property type="project" value="UniProtKB-KW"/>
</dbReference>
<keyword evidence="6" id="KW-0479">Metal-binding</keyword>
<evidence type="ECO:0000256" key="12">
    <source>
        <dbReference type="SAM" id="Phobius"/>
    </source>
</evidence>
<evidence type="ECO:0000256" key="2">
    <source>
        <dbReference type="ARBA" id="ARBA00004141"/>
    </source>
</evidence>
<protein>
    <recommendedName>
        <fullName evidence="13">Peptidase M50 domain-containing protein</fullName>
    </recommendedName>
</protein>
<name>A0A9D2IIE9_9FIRM</name>
<evidence type="ECO:0000313" key="15">
    <source>
        <dbReference type="Proteomes" id="UP000824025"/>
    </source>
</evidence>
<comment type="caution">
    <text evidence="14">The sequence shown here is derived from an EMBL/GenBank/DDBJ whole genome shotgun (WGS) entry which is preliminary data.</text>
</comment>
<feature type="transmembrane region" description="Helical" evidence="12">
    <location>
        <begin position="172"/>
        <end position="195"/>
    </location>
</feature>
<evidence type="ECO:0000256" key="9">
    <source>
        <dbReference type="ARBA" id="ARBA00022989"/>
    </source>
</evidence>
<keyword evidence="10" id="KW-0482">Metalloprotease</keyword>
<dbReference type="AlphaFoldDB" id="A0A9D2IIE9"/>
<feature type="transmembrane region" description="Helical" evidence="12">
    <location>
        <begin position="201"/>
        <end position="219"/>
    </location>
</feature>
<evidence type="ECO:0000256" key="7">
    <source>
        <dbReference type="ARBA" id="ARBA00022801"/>
    </source>
</evidence>
<comment type="subcellular location">
    <subcellularLocation>
        <location evidence="2">Membrane</location>
        <topology evidence="2">Multi-pass membrane protein</topology>
    </subcellularLocation>
</comment>
<evidence type="ECO:0000256" key="6">
    <source>
        <dbReference type="ARBA" id="ARBA00022723"/>
    </source>
</evidence>
<feature type="transmembrane region" description="Helical" evidence="12">
    <location>
        <begin position="99"/>
        <end position="123"/>
    </location>
</feature>
<comment type="cofactor">
    <cofactor evidence="1">
        <name>Zn(2+)</name>
        <dbReference type="ChEBI" id="CHEBI:29105"/>
    </cofactor>
</comment>
<sequence>MFKQLSARRRKKGAPAAKEGRKGRVTVSVHPLFFALGAYFLLTGRFFVFLSVTAAALLHESGHAFYAARIGCRLNRLRLLPCGAVAEGSIDGISLADEVLLALAGPAVNAVCAAAFVALWWLFPETYPYTDVACYASAALAAVNLLPAYPLDGGRVLWCLAAKKKGEKFARVLSSAVGKVFGAVFLGLFAASLFFTPNPSLLFFALFLLLGGLGTKDCRYERIRFDLSRELARGAPVRKIALSESVPVKRALAFLERGTLAEFDLFSAEGEYVCTLTQREFCDALAFVSIYAPISACLTAENPENTEIPE</sequence>
<dbReference type="Proteomes" id="UP000824025">
    <property type="component" value="Unassembled WGS sequence"/>
</dbReference>
<dbReference type="GO" id="GO:0016020">
    <property type="term" value="C:membrane"/>
    <property type="evidence" value="ECO:0007669"/>
    <property type="project" value="UniProtKB-SubCell"/>
</dbReference>
<dbReference type="PANTHER" id="PTHR39188:SF3">
    <property type="entry name" value="STAGE IV SPORULATION PROTEIN FB"/>
    <property type="match status" value="1"/>
</dbReference>
<evidence type="ECO:0000256" key="3">
    <source>
        <dbReference type="ARBA" id="ARBA00007931"/>
    </source>
</evidence>
<proteinExistence type="inferred from homology"/>
<reference evidence="14" key="1">
    <citation type="journal article" date="2021" name="PeerJ">
        <title>Extensive microbial diversity within the chicken gut microbiome revealed by metagenomics and culture.</title>
        <authorList>
            <person name="Gilroy R."/>
            <person name="Ravi A."/>
            <person name="Getino M."/>
            <person name="Pursley I."/>
            <person name="Horton D.L."/>
            <person name="Alikhan N.F."/>
            <person name="Baker D."/>
            <person name="Gharbi K."/>
            <person name="Hall N."/>
            <person name="Watson M."/>
            <person name="Adriaenssens E.M."/>
            <person name="Foster-Nyarko E."/>
            <person name="Jarju S."/>
            <person name="Secka A."/>
            <person name="Antonio M."/>
            <person name="Oren A."/>
            <person name="Chaudhuri R.R."/>
            <person name="La Ragione R."/>
            <person name="Hildebrand F."/>
            <person name="Pallen M.J."/>
        </authorList>
    </citation>
    <scope>NUCLEOTIDE SEQUENCE</scope>
    <source>
        <strain evidence="14">CHK192-19661</strain>
    </source>
</reference>
<dbReference type="EMBL" id="DXCF01000021">
    <property type="protein sequence ID" value="HIZ09716.1"/>
    <property type="molecule type" value="Genomic_DNA"/>
</dbReference>
<keyword evidence="8" id="KW-0862">Zinc</keyword>
<keyword evidence="7" id="KW-0378">Hydrolase</keyword>
<evidence type="ECO:0000256" key="10">
    <source>
        <dbReference type="ARBA" id="ARBA00023049"/>
    </source>
</evidence>
<evidence type="ECO:0000313" key="14">
    <source>
        <dbReference type="EMBL" id="HIZ09716.1"/>
    </source>
</evidence>
<dbReference type="GO" id="GO:0008237">
    <property type="term" value="F:metallopeptidase activity"/>
    <property type="evidence" value="ECO:0007669"/>
    <property type="project" value="UniProtKB-KW"/>
</dbReference>
<gene>
    <name evidence="14" type="ORF">H9726_04420</name>
</gene>
<dbReference type="GO" id="GO:0046872">
    <property type="term" value="F:metal ion binding"/>
    <property type="evidence" value="ECO:0007669"/>
    <property type="project" value="UniProtKB-KW"/>
</dbReference>
<feature type="transmembrane region" description="Helical" evidence="12">
    <location>
        <begin position="21"/>
        <end position="40"/>
    </location>
</feature>
<evidence type="ECO:0000256" key="8">
    <source>
        <dbReference type="ARBA" id="ARBA00022833"/>
    </source>
</evidence>
<keyword evidence="5 12" id="KW-0812">Transmembrane</keyword>
<keyword evidence="4" id="KW-0645">Protease</keyword>
<feature type="domain" description="Peptidase M50" evidence="13">
    <location>
        <begin position="49"/>
        <end position="120"/>
    </location>
</feature>
<dbReference type="PANTHER" id="PTHR39188">
    <property type="entry name" value="MEMBRANE-ASSOCIATED ZINC METALLOPROTEASE M50B"/>
    <property type="match status" value="1"/>
</dbReference>
<evidence type="ECO:0000259" key="13">
    <source>
        <dbReference type="Pfam" id="PF02163"/>
    </source>
</evidence>
<evidence type="ECO:0000256" key="5">
    <source>
        <dbReference type="ARBA" id="ARBA00022692"/>
    </source>
</evidence>